<dbReference type="OrthoDB" id="5959899at2"/>
<feature type="compositionally biased region" description="Low complexity" evidence="1">
    <location>
        <begin position="70"/>
        <end position="84"/>
    </location>
</feature>
<dbReference type="RefSeq" id="WP_140654727.1">
    <property type="nucleotide sequence ID" value="NZ_RCZB01000001.1"/>
</dbReference>
<comment type="caution">
    <text evidence="2">The sequence shown here is derived from an EMBL/GenBank/DDBJ whole genome shotgun (WGS) entry which is preliminary data.</text>
</comment>
<accession>A0A502FLM5</accession>
<dbReference type="AlphaFoldDB" id="A0A502FLM5"/>
<name>A0A502FLM5_9GAMM</name>
<reference evidence="2 3" key="1">
    <citation type="journal article" date="2019" name="Environ. Microbiol.">
        <title>Species interactions and distinct microbial communities in high Arctic permafrost affected cryosols are associated with the CH4 and CO2 gas fluxes.</title>
        <authorList>
            <person name="Altshuler I."/>
            <person name="Hamel J."/>
            <person name="Turney S."/>
            <person name="Magnuson E."/>
            <person name="Levesque R."/>
            <person name="Greer C."/>
            <person name="Whyte L.G."/>
        </authorList>
    </citation>
    <scope>NUCLEOTIDE SEQUENCE [LARGE SCALE GENOMIC DNA]</scope>
    <source>
        <strain evidence="2 3">S13Y</strain>
    </source>
</reference>
<feature type="region of interest" description="Disordered" evidence="1">
    <location>
        <begin position="32"/>
        <end position="128"/>
    </location>
</feature>
<sequence length="309" mass="32603">MNISPCHVYGPLLLAILLTGCSGQESGQATESTAAVMAAQTASTPSTPAGTVAEPDASHRAAPEMHDEPAPQAAMSAAQPAPTGTAPPSPEESVAPPAAQANQPDQASLARQAEPALKPAANAAAGTDKQNAMATLASPHATPQQLAHAAMASHAITQASTVHPPRATSQVTHASTVLNAQSAKAQKFASLMTRFHRPAALARYDTLVAPPPTMTTMSLKMGGVGISNFDDVARVNFALKTSDSDWTNNYLDPRDTREFGCGLIGDCLFWMQTGDRTPVYYAMHHEQRYAIFWDQNKAIWDLRLAVQDP</sequence>
<feature type="compositionally biased region" description="Low complexity" evidence="1">
    <location>
        <begin position="91"/>
        <end position="125"/>
    </location>
</feature>
<organism evidence="2 3">
    <name type="scientific">Rhodanobacter glycinis</name>
    <dbReference type="NCBI Taxonomy" id="582702"/>
    <lineage>
        <taxon>Bacteria</taxon>
        <taxon>Pseudomonadati</taxon>
        <taxon>Pseudomonadota</taxon>
        <taxon>Gammaproteobacteria</taxon>
        <taxon>Lysobacterales</taxon>
        <taxon>Rhodanobacteraceae</taxon>
        <taxon>Rhodanobacter</taxon>
    </lineage>
</organism>
<protein>
    <submittedName>
        <fullName evidence="2">Uncharacterized protein</fullName>
    </submittedName>
</protein>
<feature type="compositionally biased region" description="Basic and acidic residues" evidence="1">
    <location>
        <begin position="56"/>
        <end position="69"/>
    </location>
</feature>
<evidence type="ECO:0000313" key="3">
    <source>
        <dbReference type="Proteomes" id="UP000319486"/>
    </source>
</evidence>
<evidence type="ECO:0000256" key="1">
    <source>
        <dbReference type="SAM" id="MobiDB-lite"/>
    </source>
</evidence>
<proteinExistence type="predicted"/>
<dbReference type="EMBL" id="RCZO01000011">
    <property type="protein sequence ID" value="TPG04931.1"/>
    <property type="molecule type" value="Genomic_DNA"/>
</dbReference>
<dbReference type="Proteomes" id="UP000319486">
    <property type="component" value="Unassembled WGS sequence"/>
</dbReference>
<keyword evidence="3" id="KW-1185">Reference proteome</keyword>
<feature type="compositionally biased region" description="Low complexity" evidence="1">
    <location>
        <begin position="38"/>
        <end position="51"/>
    </location>
</feature>
<evidence type="ECO:0000313" key="2">
    <source>
        <dbReference type="EMBL" id="TPG04931.1"/>
    </source>
</evidence>
<gene>
    <name evidence="2" type="ORF">EAH88_16290</name>
</gene>